<accession>A0A1G7DZA6</accession>
<dbReference type="EMBL" id="FNBE01000001">
    <property type="protein sequence ID" value="SDE56787.1"/>
    <property type="molecule type" value="Genomic_DNA"/>
</dbReference>
<protein>
    <submittedName>
        <fullName evidence="2">Uncharacterized protein</fullName>
    </submittedName>
</protein>
<evidence type="ECO:0000313" key="3">
    <source>
        <dbReference type="Proteomes" id="UP000198967"/>
    </source>
</evidence>
<name>A0A1G7DZA6_PSEOR</name>
<dbReference type="AlphaFoldDB" id="A0A1G7DZA6"/>
<evidence type="ECO:0000256" key="1">
    <source>
        <dbReference type="SAM" id="MobiDB-lite"/>
    </source>
</evidence>
<dbReference type="Proteomes" id="UP000198967">
    <property type="component" value="Unassembled WGS sequence"/>
</dbReference>
<feature type="compositionally biased region" description="Basic and acidic residues" evidence="1">
    <location>
        <begin position="34"/>
        <end position="43"/>
    </location>
</feature>
<proteinExistence type="predicted"/>
<organism evidence="2 3">
    <name type="scientific">Pseudonocardia oroxyli</name>
    <dbReference type="NCBI Taxonomy" id="366584"/>
    <lineage>
        <taxon>Bacteria</taxon>
        <taxon>Bacillati</taxon>
        <taxon>Actinomycetota</taxon>
        <taxon>Actinomycetes</taxon>
        <taxon>Pseudonocardiales</taxon>
        <taxon>Pseudonocardiaceae</taxon>
        <taxon>Pseudonocardia</taxon>
    </lineage>
</organism>
<sequence length="340" mass="36283">MTALVDGRGGGPGDSGHPGFLGTGNEVVGARWGGTREDPHVQPRRARLEPLHAPSHALLREVFEPILRERGVRTVTVIGTDVHAALWAELGAHTVHVVAGSPTRELRAAVAAHPALHLVTDGDPPEAELYVLVGDTGYHGVRRELDRVLTEAPDAIVLVGNVLWPAGRRDVLPGVGRTGPSVWRDGLTPAGVGAGTVDAADEAGGEENGVLTAVEDVLNTAAESWTMGLVPVLSGVGVIARDDAPFAEDLWETLLPWTTSELLAGLERNRIALLSRLLELEHGATTAAREAADQQNRLTRCLQELDAAWDEIAELRAAHPVDPRTPLATRVRKLVRRRTP</sequence>
<feature type="region of interest" description="Disordered" evidence="1">
    <location>
        <begin position="1"/>
        <end position="43"/>
    </location>
</feature>
<keyword evidence="3" id="KW-1185">Reference proteome</keyword>
<dbReference type="STRING" id="366584.SAMN05216377_101200"/>
<dbReference type="RefSeq" id="WP_176921118.1">
    <property type="nucleotide sequence ID" value="NZ_FNBE01000001.1"/>
</dbReference>
<gene>
    <name evidence="2" type="ORF">SAMN05216377_101200</name>
</gene>
<feature type="compositionally biased region" description="Gly residues" evidence="1">
    <location>
        <begin position="7"/>
        <end position="22"/>
    </location>
</feature>
<reference evidence="2 3" key="1">
    <citation type="submission" date="2016-10" db="EMBL/GenBank/DDBJ databases">
        <authorList>
            <person name="de Groot N.N."/>
        </authorList>
    </citation>
    <scope>NUCLEOTIDE SEQUENCE [LARGE SCALE GENOMIC DNA]</scope>
    <source>
        <strain evidence="2 3">CGMCC 4.3143</strain>
    </source>
</reference>
<evidence type="ECO:0000313" key="2">
    <source>
        <dbReference type="EMBL" id="SDE56787.1"/>
    </source>
</evidence>